<comment type="catalytic activity">
    <reaction evidence="1">
        <text>Hydrolysis of terminal, non-reducing alpha-D-galactose residues in alpha-D-galactosides, including galactose oligosaccharides, galactomannans and galactolipids.</text>
        <dbReference type="EC" id="3.2.1.22"/>
    </reaction>
</comment>
<feature type="domain" description="GLAA-B beta-barrel" evidence="7">
    <location>
        <begin position="148"/>
        <end position="249"/>
    </location>
</feature>
<dbReference type="Proteomes" id="UP000818603">
    <property type="component" value="Unassembled WGS sequence"/>
</dbReference>
<evidence type="ECO:0000256" key="1">
    <source>
        <dbReference type="ARBA" id="ARBA00001255"/>
    </source>
</evidence>
<dbReference type="InterPro" id="IPR057275">
    <property type="entry name" value="Beta-barrel_GLAA-B_I"/>
</dbReference>
<dbReference type="SUPFAM" id="SSF51126">
    <property type="entry name" value="Pectin lyase-like"/>
    <property type="match status" value="1"/>
</dbReference>
<evidence type="ECO:0000313" key="10">
    <source>
        <dbReference type="Proteomes" id="UP000818603"/>
    </source>
</evidence>
<name>A0ABX0HE38_9PROT</name>
<dbReference type="InterPro" id="IPR011050">
    <property type="entry name" value="Pectin_lyase_fold/virulence"/>
</dbReference>
<evidence type="ECO:0000313" key="9">
    <source>
        <dbReference type="EMBL" id="NHK26390.1"/>
    </source>
</evidence>
<evidence type="ECO:0000256" key="6">
    <source>
        <dbReference type="ARBA" id="ARBA00023295"/>
    </source>
</evidence>
<keyword evidence="6" id="KW-0326">Glycosidase</keyword>
<sequence>MLKVSLDPSRRDLFVAGAGLAAGSATGGFASPEPVMIHVRNEGGGSFLPSLTRELEAVPLDRPVVIDFEPGEYVVDATGTSSRYLHVSNNDDGEKSIALLIEGRRNLLIKGNNASWRMSGQVVPLVILNSENVTVEDLTIFWDRPFHCEGDVIDVGEWGCTLSIPQEFDYEVREGKFHFLNEDTPSNIVKNMLEYDAERRETRFQVWDNFLRGYSPSGEMISRPYQVTALSSRRVRFEMDFKSTPLQGNRMLIMPASRNIPAIVIQHSRSVSLNNTSIYSAGAMGVIAQVSHDLDLRGLKIIPRSEKYYVSTGVDATHFVNCSGAISFKDCEFSNHIDDAINVHGIYLRIADVRSDGTLRLEHMHFQQQGVDMLRPDDIISIDDQYSLNPKEIGQVASLERIDARFLEVKTYGLQGNKVSVGDVVNNLSLQPDMKVNRIRTGRNRARGILVSTAGDAVIKNSYFHTPGTAIRISGGIDKWYESGPVRRVSMTSNHFDNCKYGVWGNAVVDAVAVDASENKDRSPYHGQLEMRDNTFSTFDGLLADLYRVKAFSFVGNIVEKTDAYPAFRDVEQPILSKDVGTQNLRSNTVRGFDPGYKAALSKV</sequence>
<protein>
    <submittedName>
        <fullName evidence="9">Uncharacterized protein</fullName>
    </submittedName>
</protein>
<keyword evidence="3" id="KW-0732">Signal</keyword>
<dbReference type="Pfam" id="PF23764">
    <property type="entry name" value="Beta-barrel_GLAA-B_II"/>
    <property type="match status" value="1"/>
</dbReference>
<reference evidence="9 10" key="1">
    <citation type="submission" date="2020-02" db="EMBL/GenBank/DDBJ databases">
        <title>Genome sequence of Parvularcula flava strain NH6-79.</title>
        <authorList>
            <person name="Abdul Karim M.H."/>
            <person name="Lam M.Q."/>
            <person name="Chen S.J."/>
            <person name="Yahya A."/>
            <person name="Shahir S."/>
            <person name="Shamsir M.S."/>
            <person name="Chong C.S."/>
        </authorList>
    </citation>
    <scope>NUCLEOTIDE SEQUENCE [LARGE SCALE GENOMIC DNA]</scope>
    <source>
        <strain evidence="9 10">NH6-79</strain>
    </source>
</reference>
<evidence type="ECO:0000256" key="5">
    <source>
        <dbReference type="ARBA" id="ARBA00022801"/>
    </source>
</evidence>
<evidence type="ECO:0000256" key="3">
    <source>
        <dbReference type="ARBA" id="ARBA00022729"/>
    </source>
</evidence>
<dbReference type="InterPro" id="IPR012334">
    <property type="entry name" value="Pectin_lyas_fold"/>
</dbReference>
<dbReference type="EMBL" id="VCJR02000001">
    <property type="protein sequence ID" value="NHK26390.1"/>
    <property type="molecule type" value="Genomic_DNA"/>
</dbReference>
<dbReference type="Gene3D" id="2.160.20.10">
    <property type="entry name" value="Single-stranded right-handed beta-helix, Pectin lyase-like"/>
    <property type="match status" value="1"/>
</dbReference>
<dbReference type="Pfam" id="PF23763">
    <property type="entry name" value="Beta-barrel_GLAA-B_I"/>
    <property type="match status" value="1"/>
</dbReference>
<evidence type="ECO:0000259" key="8">
    <source>
        <dbReference type="Pfam" id="PF23764"/>
    </source>
</evidence>
<gene>
    <name evidence="9" type="ORF">FF098_000550</name>
</gene>
<feature type="domain" description="GLAA-B beta-barrel" evidence="8">
    <location>
        <begin position="358"/>
        <end position="425"/>
    </location>
</feature>
<comment type="catalytic activity">
    <reaction evidence="2">
        <text>Hydrolysis of terminal, non-reducing branched (1-&gt;3)-alpha-D-galactosidic residues, producing free D-galactose.</text>
        <dbReference type="EC" id="3.2.1.n1"/>
    </reaction>
</comment>
<evidence type="ECO:0000256" key="2">
    <source>
        <dbReference type="ARBA" id="ARBA00001271"/>
    </source>
</evidence>
<dbReference type="RefSeq" id="WP_155135859.1">
    <property type="nucleotide sequence ID" value="NZ_BMGZ01000001.1"/>
</dbReference>
<accession>A0ABX0HE38</accession>
<keyword evidence="10" id="KW-1185">Reference proteome</keyword>
<comment type="caution">
    <text evidence="9">The sequence shown here is derived from an EMBL/GenBank/DDBJ whole genome shotgun (WGS) entry which is preliminary data.</text>
</comment>
<organism evidence="9 10">
    <name type="scientific">Aquisalinus luteolus</name>
    <dbReference type="NCBI Taxonomy" id="1566827"/>
    <lineage>
        <taxon>Bacteria</taxon>
        <taxon>Pseudomonadati</taxon>
        <taxon>Pseudomonadota</taxon>
        <taxon>Alphaproteobacteria</taxon>
        <taxon>Parvularculales</taxon>
        <taxon>Parvularculaceae</taxon>
        <taxon>Aquisalinus</taxon>
    </lineage>
</organism>
<evidence type="ECO:0000256" key="4">
    <source>
        <dbReference type="ARBA" id="ARBA00022737"/>
    </source>
</evidence>
<evidence type="ECO:0000259" key="7">
    <source>
        <dbReference type="Pfam" id="PF23763"/>
    </source>
</evidence>
<dbReference type="InterPro" id="IPR056441">
    <property type="entry name" value="Beta-barrel_GLAA-B_II"/>
</dbReference>
<keyword evidence="4" id="KW-0677">Repeat</keyword>
<keyword evidence="5" id="KW-0378">Hydrolase</keyword>
<proteinExistence type="predicted"/>